<evidence type="ECO:0000313" key="3">
    <source>
        <dbReference type="Proteomes" id="UP000499080"/>
    </source>
</evidence>
<accession>A0A4Y2NR62</accession>
<organism evidence="1 3">
    <name type="scientific">Araneus ventricosus</name>
    <name type="common">Orbweaver spider</name>
    <name type="synonym">Epeira ventricosa</name>
    <dbReference type="NCBI Taxonomy" id="182803"/>
    <lineage>
        <taxon>Eukaryota</taxon>
        <taxon>Metazoa</taxon>
        <taxon>Ecdysozoa</taxon>
        <taxon>Arthropoda</taxon>
        <taxon>Chelicerata</taxon>
        <taxon>Arachnida</taxon>
        <taxon>Araneae</taxon>
        <taxon>Araneomorphae</taxon>
        <taxon>Entelegynae</taxon>
        <taxon>Araneoidea</taxon>
        <taxon>Araneidae</taxon>
        <taxon>Araneus</taxon>
    </lineage>
</organism>
<dbReference type="AlphaFoldDB" id="A0A4Y2NR62"/>
<evidence type="ECO:0000313" key="1">
    <source>
        <dbReference type="EMBL" id="GBN41821.1"/>
    </source>
</evidence>
<comment type="caution">
    <text evidence="1">The sequence shown here is derived from an EMBL/GenBank/DDBJ whole genome shotgun (WGS) entry which is preliminary data.</text>
</comment>
<reference evidence="1 3" key="1">
    <citation type="journal article" date="2019" name="Sci. Rep.">
        <title>Orb-weaving spider Araneus ventricosus genome elucidates the spidroin gene catalogue.</title>
        <authorList>
            <person name="Kono N."/>
            <person name="Nakamura H."/>
            <person name="Ohtoshi R."/>
            <person name="Moran D.A.P."/>
            <person name="Shinohara A."/>
            <person name="Yoshida Y."/>
            <person name="Fujiwara M."/>
            <person name="Mori M."/>
            <person name="Tomita M."/>
            <person name="Arakawa K."/>
        </authorList>
    </citation>
    <scope>NUCLEOTIDE SEQUENCE [LARGE SCALE GENOMIC DNA]</scope>
</reference>
<proteinExistence type="predicted"/>
<dbReference type="EMBL" id="BGPR01009714">
    <property type="protein sequence ID" value="GBN41821.1"/>
    <property type="molecule type" value="Genomic_DNA"/>
</dbReference>
<protein>
    <submittedName>
        <fullName evidence="1">Uncharacterized protein</fullName>
    </submittedName>
</protein>
<gene>
    <name evidence="2" type="ORF">AVEN_130064_1</name>
    <name evidence="1" type="ORF">AVEN_60633_1</name>
</gene>
<dbReference type="EMBL" id="BGPR01009715">
    <property type="protein sequence ID" value="GBN41829.1"/>
    <property type="molecule type" value="Genomic_DNA"/>
</dbReference>
<keyword evidence="3" id="KW-1185">Reference proteome</keyword>
<sequence length="103" mass="11336">MTAVAIASSTEAGVLITNHLATAGPDPFRRRYVLSLVDGPKSTTITIPLWEVPNRELSVPLRGRGIMLGFSSFLGDFEVYQAMMKVEKRKEPVTSNDLNDGRE</sequence>
<dbReference type="Proteomes" id="UP000499080">
    <property type="component" value="Unassembled WGS sequence"/>
</dbReference>
<name>A0A4Y2NR62_ARAVE</name>
<evidence type="ECO:0000313" key="2">
    <source>
        <dbReference type="EMBL" id="GBN41829.1"/>
    </source>
</evidence>